<feature type="compositionally biased region" description="Basic residues" evidence="1">
    <location>
        <begin position="388"/>
        <end position="398"/>
    </location>
</feature>
<accession>A0A8E2JN47</accession>
<feature type="compositionally biased region" description="Polar residues" evidence="1">
    <location>
        <begin position="545"/>
        <end position="566"/>
    </location>
</feature>
<feature type="region of interest" description="Disordered" evidence="1">
    <location>
        <begin position="114"/>
        <end position="151"/>
    </location>
</feature>
<dbReference type="OrthoDB" id="10472131at2759"/>
<feature type="compositionally biased region" description="Polar residues" evidence="1">
    <location>
        <begin position="590"/>
        <end position="599"/>
    </location>
</feature>
<keyword evidence="3" id="KW-1185">Reference proteome</keyword>
<evidence type="ECO:0000313" key="2">
    <source>
        <dbReference type="EMBL" id="OCL02824.1"/>
    </source>
</evidence>
<feature type="region of interest" description="Disordered" evidence="1">
    <location>
        <begin position="1"/>
        <end position="22"/>
    </location>
</feature>
<feature type="compositionally biased region" description="Basic residues" evidence="1">
    <location>
        <begin position="528"/>
        <end position="538"/>
    </location>
</feature>
<feature type="region of interest" description="Disordered" evidence="1">
    <location>
        <begin position="375"/>
        <end position="411"/>
    </location>
</feature>
<dbReference type="EMBL" id="KV750877">
    <property type="protein sequence ID" value="OCL02824.1"/>
    <property type="molecule type" value="Genomic_DNA"/>
</dbReference>
<feature type="compositionally biased region" description="Basic and acidic residues" evidence="1">
    <location>
        <begin position="1"/>
        <end position="11"/>
    </location>
</feature>
<name>A0A8E2JN47_9PEZI</name>
<proteinExistence type="predicted"/>
<feature type="compositionally biased region" description="Low complexity" evidence="1">
    <location>
        <begin position="138"/>
        <end position="148"/>
    </location>
</feature>
<dbReference type="AlphaFoldDB" id="A0A8E2JN47"/>
<evidence type="ECO:0000256" key="1">
    <source>
        <dbReference type="SAM" id="MobiDB-lite"/>
    </source>
</evidence>
<protein>
    <submittedName>
        <fullName evidence="2">Uncharacterized protein</fullName>
    </submittedName>
</protein>
<dbReference type="Proteomes" id="UP000250140">
    <property type="component" value="Unassembled WGS sequence"/>
</dbReference>
<feature type="region of interest" description="Disordered" evidence="1">
    <location>
        <begin position="504"/>
        <end position="624"/>
    </location>
</feature>
<feature type="compositionally biased region" description="Polar residues" evidence="1">
    <location>
        <begin position="114"/>
        <end position="135"/>
    </location>
</feature>
<reference evidence="2 3" key="1">
    <citation type="journal article" date="2016" name="Nat. Commun.">
        <title>Ectomycorrhizal ecology is imprinted in the genome of the dominant symbiotic fungus Cenococcum geophilum.</title>
        <authorList>
            <consortium name="DOE Joint Genome Institute"/>
            <person name="Peter M."/>
            <person name="Kohler A."/>
            <person name="Ohm R.A."/>
            <person name="Kuo A."/>
            <person name="Krutzmann J."/>
            <person name="Morin E."/>
            <person name="Arend M."/>
            <person name="Barry K.W."/>
            <person name="Binder M."/>
            <person name="Choi C."/>
            <person name="Clum A."/>
            <person name="Copeland A."/>
            <person name="Grisel N."/>
            <person name="Haridas S."/>
            <person name="Kipfer T."/>
            <person name="LaButti K."/>
            <person name="Lindquist E."/>
            <person name="Lipzen A."/>
            <person name="Maire R."/>
            <person name="Meier B."/>
            <person name="Mihaltcheva S."/>
            <person name="Molinier V."/>
            <person name="Murat C."/>
            <person name="Poggeler S."/>
            <person name="Quandt C.A."/>
            <person name="Sperisen C."/>
            <person name="Tritt A."/>
            <person name="Tisserant E."/>
            <person name="Crous P.W."/>
            <person name="Henrissat B."/>
            <person name="Nehls U."/>
            <person name="Egli S."/>
            <person name="Spatafora J.W."/>
            <person name="Grigoriev I.V."/>
            <person name="Martin F.M."/>
        </authorList>
    </citation>
    <scope>NUCLEOTIDE SEQUENCE [LARGE SCALE GENOMIC DNA]</scope>
    <source>
        <strain evidence="2 3">CBS 207.34</strain>
    </source>
</reference>
<gene>
    <name evidence="2" type="ORF">AOQ84DRAFT_443111</name>
</gene>
<evidence type="ECO:0000313" key="3">
    <source>
        <dbReference type="Proteomes" id="UP000250140"/>
    </source>
</evidence>
<sequence length="784" mass="87824">MAESRLEDGRMHRQRQACGSPVTKYQHAIGASHTQLRSQSLGDTYILLEVRESLGKNVGTVCSQAHELPPQSQRCITGSLIPHYADTTLSFPPFTLALATTNTASNRTVQVPTDAMSSSQDETVESAISSSTSDGRLTVTMTRTTPPRTSHHIPEDVVYMRARREQMARRRNRSRQPTGMAQKNRLLASLHGITFLSQKGASPVEQQSTSSIIFPSMEGCIMRNKLSAHAVRVSGSKALERDMTFSFRAPKGGQSSSLVGWDYTRAWLMDSRLQREGVWFVPYQSVTILLPGQRAFDAAQSINVMNTGIQTRFLGDGVMVNNVGLVIGCYRFIDNDDNATLTRMVCFHDSLTIPKGTRVTQQQLEQFGTRWVPGTFSDPDPCAVPSRRPSKKVKKPKAKGKELNGKGQRRSLHEAKAKAGAVAPTAPVVPRTQIVDLAQADNDNEPVLIDPSSKKRRARSRAVTIEATDGQHQRRSKRIKTQHAVSIIHEEPQLANAIVPELLTTPAPTPAPKIDRKRKNTEIDIHSVTRRQSKRVKVDRKVGNSDETNQETYFGETEGSNSTTLASDDEAPSPGELNNLRPIKGPRLTLQMNPQANKDSSQKKSAWLPTTPYPGPVKKGSPQPDRLTIVKKHQVTGLTKEIKYPRAEDVDWNNQDWIRRINTWARQNYRRSDDNDRVETYKDRSRFLQIEKQWLVAYVHLQIVKRGVDTFNKRPHWDEVTDAFNSEFEGRQIEVDGGFTEPRAARGFLSISSVCNRDPDMQRLRGLDRAASRQAEEEKDENGE</sequence>
<organism evidence="2 3">
    <name type="scientific">Glonium stellatum</name>
    <dbReference type="NCBI Taxonomy" id="574774"/>
    <lineage>
        <taxon>Eukaryota</taxon>
        <taxon>Fungi</taxon>
        <taxon>Dikarya</taxon>
        <taxon>Ascomycota</taxon>
        <taxon>Pezizomycotina</taxon>
        <taxon>Dothideomycetes</taxon>
        <taxon>Pleosporomycetidae</taxon>
        <taxon>Gloniales</taxon>
        <taxon>Gloniaceae</taxon>
        <taxon>Glonium</taxon>
    </lineage>
</organism>